<keyword evidence="1" id="KW-0547">Nucleotide-binding</keyword>
<gene>
    <name evidence="3" type="ORF">VF00_C0003G0020</name>
</gene>
<protein>
    <recommendedName>
        <fullName evidence="2">ATP-grasp domain-containing protein</fullName>
    </recommendedName>
</protein>
<reference evidence="3 4" key="1">
    <citation type="journal article" date="2015" name="Nature">
        <title>rRNA introns, odd ribosomes, and small enigmatic genomes across a large radiation of phyla.</title>
        <authorList>
            <person name="Brown C.T."/>
            <person name="Hug L.A."/>
            <person name="Thomas B.C."/>
            <person name="Sharon I."/>
            <person name="Castelle C.J."/>
            <person name="Singh A."/>
            <person name="Wilkins M.J."/>
            <person name="Williams K.H."/>
            <person name="Banfield J.F."/>
        </authorList>
    </citation>
    <scope>NUCLEOTIDE SEQUENCE [LARGE SCALE GENOMIC DNA]</scope>
</reference>
<dbReference type="GO" id="GO:0046872">
    <property type="term" value="F:metal ion binding"/>
    <property type="evidence" value="ECO:0007669"/>
    <property type="project" value="InterPro"/>
</dbReference>
<dbReference type="Gene3D" id="3.30.470.20">
    <property type="entry name" value="ATP-grasp fold, B domain"/>
    <property type="match status" value="1"/>
</dbReference>
<name>A0A0G1X6Y6_UNCK3</name>
<evidence type="ECO:0000313" key="4">
    <source>
        <dbReference type="Proteomes" id="UP000034913"/>
    </source>
</evidence>
<dbReference type="Pfam" id="PF18604">
    <property type="entry name" value="PreAtp-grasp"/>
    <property type="match status" value="1"/>
</dbReference>
<evidence type="ECO:0000313" key="3">
    <source>
        <dbReference type="EMBL" id="KKW26590.1"/>
    </source>
</evidence>
<organism evidence="3 4">
    <name type="scientific">candidate division Kazan bacterium GW2011_GWB1_52_7</name>
    <dbReference type="NCBI Taxonomy" id="1620414"/>
    <lineage>
        <taxon>Bacteria</taxon>
        <taxon>Bacteria division Kazan-3B-28</taxon>
    </lineage>
</organism>
<proteinExistence type="predicted"/>
<evidence type="ECO:0000259" key="2">
    <source>
        <dbReference type="PROSITE" id="PS50975"/>
    </source>
</evidence>
<comment type="caution">
    <text evidence="3">The sequence shown here is derived from an EMBL/GenBank/DDBJ whole genome shotgun (WGS) entry which is preliminary data.</text>
</comment>
<dbReference type="AlphaFoldDB" id="A0A0G1X6Y6"/>
<keyword evidence="1" id="KW-0067">ATP-binding</keyword>
<dbReference type="GO" id="GO:0005524">
    <property type="term" value="F:ATP binding"/>
    <property type="evidence" value="ECO:0007669"/>
    <property type="project" value="UniProtKB-UniRule"/>
</dbReference>
<accession>A0A0G1X6Y6</accession>
<dbReference type="EMBL" id="LCRB01000003">
    <property type="protein sequence ID" value="KKW26590.1"/>
    <property type="molecule type" value="Genomic_DNA"/>
</dbReference>
<dbReference type="PROSITE" id="PS50975">
    <property type="entry name" value="ATP_GRASP"/>
    <property type="match status" value="1"/>
</dbReference>
<dbReference type="Proteomes" id="UP000034913">
    <property type="component" value="Unassembled WGS sequence"/>
</dbReference>
<dbReference type="InterPro" id="IPR011761">
    <property type="entry name" value="ATP-grasp"/>
</dbReference>
<dbReference type="InterPro" id="IPR040754">
    <property type="entry name" value="PreAtp-grasp"/>
</dbReference>
<evidence type="ECO:0000256" key="1">
    <source>
        <dbReference type="PROSITE-ProRule" id="PRU00409"/>
    </source>
</evidence>
<feature type="domain" description="ATP-grasp" evidence="2">
    <location>
        <begin position="138"/>
        <end position="345"/>
    </location>
</feature>
<sequence>MPLLHVGNQSLAIFANQRVTNPDFERQYEQRHVLLATAEDVLVTSTPIDSAYLEYLDSLVGIPEIVVAGRHDQVCLAKNILGDPETLRQLRRAIDGREFILLPFMATPQIDQVAALLGIDVLGSSDLSEHFNRKSNFRDLAHELGLSVADGVGHMRDIACVKQAVCQLANGDGQVVVKGDLGTGGMENILLAEHASLDDLERQLEAWWVSGDNPLGEALVAERWYPKRCSPSIQLCVTNGSFTLGPVMTQILNSKSESEYLGCRFPARLPDEIVEALVTGAESLATVFQAKGLKGYIGFDTIVLPDGSVMWIEANMRLSATSFPYQFGQRFFGHNQFSMVGHSVKTRPSLTTDGVLGRLRPMLLKPGSTSGVIPYNLGLLAWNKLDLAAFASPQGDDLVQELIGEAEQRLNWR</sequence>
<dbReference type="SUPFAM" id="SSF56059">
    <property type="entry name" value="Glutathione synthetase ATP-binding domain-like"/>
    <property type="match status" value="1"/>
</dbReference>